<organism evidence="1 2">
    <name type="scientific">Linum tenue</name>
    <dbReference type="NCBI Taxonomy" id="586396"/>
    <lineage>
        <taxon>Eukaryota</taxon>
        <taxon>Viridiplantae</taxon>
        <taxon>Streptophyta</taxon>
        <taxon>Embryophyta</taxon>
        <taxon>Tracheophyta</taxon>
        <taxon>Spermatophyta</taxon>
        <taxon>Magnoliopsida</taxon>
        <taxon>eudicotyledons</taxon>
        <taxon>Gunneridae</taxon>
        <taxon>Pentapetalae</taxon>
        <taxon>rosids</taxon>
        <taxon>fabids</taxon>
        <taxon>Malpighiales</taxon>
        <taxon>Linaceae</taxon>
        <taxon>Linum</taxon>
    </lineage>
</organism>
<keyword evidence="2" id="KW-1185">Reference proteome</keyword>
<reference evidence="1" key="1">
    <citation type="submission" date="2022-08" db="EMBL/GenBank/DDBJ databases">
        <authorList>
            <person name="Gutierrez-Valencia J."/>
        </authorList>
    </citation>
    <scope>NUCLEOTIDE SEQUENCE</scope>
</reference>
<name>A0AAV0ILP2_9ROSI</name>
<dbReference type="AlphaFoldDB" id="A0AAV0ILP2"/>
<accession>A0AAV0ILP2</accession>
<evidence type="ECO:0000313" key="2">
    <source>
        <dbReference type="Proteomes" id="UP001154282"/>
    </source>
</evidence>
<proteinExistence type="predicted"/>
<dbReference type="Proteomes" id="UP001154282">
    <property type="component" value="Unassembled WGS sequence"/>
</dbReference>
<dbReference type="EMBL" id="CAMGYJ010000004">
    <property type="protein sequence ID" value="CAI0397689.1"/>
    <property type="molecule type" value="Genomic_DNA"/>
</dbReference>
<protein>
    <submittedName>
        <fullName evidence="1">Uncharacterized protein</fullName>
    </submittedName>
</protein>
<gene>
    <name evidence="1" type="ORF">LITE_LOCUS9634</name>
</gene>
<sequence length="80" mass="8437">MATETDEVPVMTVAPEVDAAEPVIDLSIVSVEVGKAREEISDGFTIDGMEVSVVSFVPMLPVQVCNQIVFSGSNDGPDKP</sequence>
<evidence type="ECO:0000313" key="1">
    <source>
        <dbReference type="EMBL" id="CAI0397689.1"/>
    </source>
</evidence>
<comment type="caution">
    <text evidence="1">The sequence shown here is derived from an EMBL/GenBank/DDBJ whole genome shotgun (WGS) entry which is preliminary data.</text>
</comment>